<sequence>MSSTLEALSNDLAGAVERAGRSVVAIHARRRIPSSGVLWRPGLVVAADHTVHKDDDVRVTLPDGTDARATVAGRDPTTDVCVLKLPDGAGEAATVARTPLRVGQLVLALGRPGPSVTASLGIVSAVGPEWRTWRGGRVDQFVRLDLAIYDGFSGGPLVDAAGRVLGLGTSGLARAAAVAIPASTVDRVADQLLAGGRIRPGYLGIGTQPVKLTEAMRGHLRGAGDRAPEWGLMVVAVEPNAPADRAGMLLGDVLVVLDGQPTADPRDVLAALGPDTIGRSIEATVLRAGTPATLSITVGEHPSR</sequence>
<dbReference type="KEGG" id="gba:J421_1456"/>
<dbReference type="eggNOG" id="COG0265">
    <property type="taxonomic scope" value="Bacteria"/>
</dbReference>
<dbReference type="PANTHER" id="PTHR43343:SF3">
    <property type="entry name" value="PROTEASE DO-LIKE 8, CHLOROPLASTIC"/>
    <property type="match status" value="1"/>
</dbReference>
<dbReference type="OrthoDB" id="9792183at2"/>
<protein>
    <submittedName>
        <fullName evidence="4">PDZ/DHR/GLGF domain protein</fullName>
    </submittedName>
</protein>
<gene>
    <name evidence="4" type="ORF">J421_1456</name>
</gene>
<dbReference type="Pfam" id="PF13365">
    <property type="entry name" value="Trypsin_2"/>
    <property type="match status" value="1"/>
</dbReference>
<dbReference type="InterPro" id="IPR051201">
    <property type="entry name" value="Chloro_Bact_Ser_Proteases"/>
</dbReference>
<dbReference type="PANTHER" id="PTHR43343">
    <property type="entry name" value="PEPTIDASE S12"/>
    <property type="match status" value="1"/>
</dbReference>
<keyword evidence="1" id="KW-0645">Protease</keyword>
<accession>W0RHV9</accession>
<evidence type="ECO:0000259" key="3">
    <source>
        <dbReference type="SMART" id="SM00228"/>
    </source>
</evidence>
<dbReference type="InterPro" id="IPR001478">
    <property type="entry name" value="PDZ"/>
</dbReference>
<proteinExistence type="predicted"/>
<dbReference type="STRING" id="861299.J421_1456"/>
<name>W0RHV9_9BACT</name>
<dbReference type="SUPFAM" id="SSF50494">
    <property type="entry name" value="Trypsin-like serine proteases"/>
    <property type="match status" value="1"/>
</dbReference>
<evidence type="ECO:0000256" key="1">
    <source>
        <dbReference type="ARBA" id="ARBA00022670"/>
    </source>
</evidence>
<dbReference type="InterPro" id="IPR009003">
    <property type="entry name" value="Peptidase_S1_PA"/>
</dbReference>
<dbReference type="PRINTS" id="PR00834">
    <property type="entry name" value="PROTEASES2C"/>
</dbReference>
<evidence type="ECO:0000256" key="2">
    <source>
        <dbReference type="ARBA" id="ARBA00022801"/>
    </source>
</evidence>
<dbReference type="HOGENOM" id="CLU_020120_2_2_0"/>
<dbReference type="EMBL" id="CP007128">
    <property type="protein sequence ID" value="AHG88993.1"/>
    <property type="molecule type" value="Genomic_DNA"/>
</dbReference>
<organism evidence="4 5">
    <name type="scientific">Gemmatirosa kalamazoonensis</name>
    <dbReference type="NCBI Taxonomy" id="861299"/>
    <lineage>
        <taxon>Bacteria</taxon>
        <taxon>Pseudomonadati</taxon>
        <taxon>Gemmatimonadota</taxon>
        <taxon>Gemmatimonadia</taxon>
        <taxon>Gemmatimonadales</taxon>
        <taxon>Gemmatimonadaceae</taxon>
        <taxon>Gemmatirosa</taxon>
    </lineage>
</organism>
<dbReference type="RefSeq" id="WP_025410511.1">
    <property type="nucleotide sequence ID" value="NZ_CP007128.1"/>
</dbReference>
<dbReference type="InterPro" id="IPR036034">
    <property type="entry name" value="PDZ_sf"/>
</dbReference>
<evidence type="ECO:0000313" key="4">
    <source>
        <dbReference type="EMBL" id="AHG88993.1"/>
    </source>
</evidence>
<keyword evidence="5" id="KW-1185">Reference proteome</keyword>
<dbReference type="Pfam" id="PF13180">
    <property type="entry name" value="PDZ_2"/>
    <property type="match status" value="1"/>
</dbReference>
<keyword evidence="2" id="KW-0378">Hydrolase</keyword>
<reference evidence="4 5" key="1">
    <citation type="journal article" date="2014" name="Genome Announc.">
        <title>Genome Sequence and Methylome of Soil Bacterium Gemmatirosa kalamazoonensis KBS708T, a Member of the Rarely Cultivated Gemmatimonadetes Phylum.</title>
        <authorList>
            <person name="Debruyn J.M."/>
            <person name="Radosevich M."/>
            <person name="Wommack K.E."/>
            <person name="Polson S.W."/>
            <person name="Hauser L.J."/>
            <person name="Fawaz M.N."/>
            <person name="Korlach J."/>
            <person name="Tsai Y.C."/>
        </authorList>
    </citation>
    <scope>NUCLEOTIDE SEQUENCE [LARGE SCALE GENOMIC DNA]</scope>
    <source>
        <strain evidence="4 5">KBS708</strain>
    </source>
</reference>
<dbReference type="AlphaFoldDB" id="W0RHV9"/>
<dbReference type="SUPFAM" id="SSF50156">
    <property type="entry name" value="PDZ domain-like"/>
    <property type="match status" value="1"/>
</dbReference>
<evidence type="ECO:0000313" key="5">
    <source>
        <dbReference type="Proteomes" id="UP000019151"/>
    </source>
</evidence>
<dbReference type="InParanoid" id="W0RHV9"/>
<dbReference type="InterPro" id="IPR001940">
    <property type="entry name" value="Peptidase_S1C"/>
</dbReference>
<dbReference type="Gene3D" id="2.40.10.120">
    <property type="match status" value="1"/>
</dbReference>
<feature type="domain" description="PDZ" evidence="3">
    <location>
        <begin position="201"/>
        <end position="289"/>
    </location>
</feature>
<dbReference type="GO" id="GO:0004252">
    <property type="term" value="F:serine-type endopeptidase activity"/>
    <property type="evidence" value="ECO:0007669"/>
    <property type="project" value="InterPro"/>
</dbReference>
<dbReference type="Gene3D" id="2.30.42.10">
    <property type="match status" value="1"/>
</dbReference>
<dbReference type="Proteomes" id="UP000019151">
    <property type="component" value="Chromosome"/>
</dbReference>
<dbReference type="SMART" id="SM00228">
    <property type="entry name" value="PDZ"/>
    <property type="match status" value="1"/>
</dbReference>
<dbReference type="GO" id="GO:0006508">
    <property type="term" value="P:proteolysis"/>
    <property type="evidence" value="ECO:0007669"/>
    <property type="project" value="UniProtKB-KW"/>
</dbReference>